<evidence type="ECO:0000313" key="1">
    <source>
        <dbReference type="EMBL" id="CAR54899.1"/>
    </source>
</evidence>
<dbReference type="BioCyc" id="BCEN216591:G1G1V-5040-MONOMER"/>
<keyword evidence="2" id="KW-1185">Reference proteome</keyword>
<dbReference type="AlphaFoldDB" id="B4EFQ0"/>
<dbReference type="HOGENOM" id="CLU_1944638_0_0_4"/>
<organism evidence="1 2">
    <name type="scientific">Burkholderia cenocepacia (strain ATCC BAA-245 / DSM 16553 / LMG 16656 / NCTC 13227 / J2315 / CF5610)</name>
    <name type="common">Burkholderia cepacia (strain J2315)</name>
    <dbReference type="NCBI Taxonomy" id="216591"/>
    <lineage>
        <taxon>Bacteria</taxon>
        <taxon>Pseudomonadati</taxon>
        <taxon>Pseudomonadota</taxon>
        <taxon>Betaproteobacteria</taxon>
        <taxon>Burkholderiales</taxon>
        <taxon>Burkholderiaceae</taxon>
        <taxon>Burkholderia</taxon>
        <taxon>Burkholderia cepacia complex</taxon>
    </lineage>
</organism>
<accession>B4EFQ0</accession>
<dbReference type="EMBL" id="AM747721">
    <property type="protein sequence ID" value="CAR54899.1"/>
    <property type="molecule type" value="Genomic_DNA"/>
</dbReference>
<dbReference type="RefSeq" id="WP_006488889.1">
    <property type="nucleotide sequence ID" value="NC_011001.1"/>
</dbReference>
<gene>
    <name evidence="1" type="ORF">BCAM1045</name>
</gene>
<proteinExistence type="predicted"/>
<name>B4EFQ0_BURCJ</name>
<evidence type="ECO:0000313" key="2">
    <source>
        <dbReference type="Proteomes" id="UP000001035"/>
    </source>
</evidence>
<dbReference type="Proteomes" id="UP000001035">
    <property type="component" value="Chromosome 2"/>
</dbReference>
<sequence length="129" mass="13750">MNHNYVDFDPNGADDEVRATQRDHMNEIKHTPGPWPIERDRNFITSIGPIVAEEYAGAAWLDVSEEDALVASAAPDMAMALEMLAAEADAGTVMIPSALRLTIDAALIKAGRKAAPTAVRHVTIAGGAK</sequence>
<protein>
    <submittedName>
        <fullName evidence="1">Hypothetical phage protein</fullName>
    </submittedName>
</protein>
<dbReference type="KEGG" id="bcj:BCAM1045"/>
<reference evidence="1 2" key="1">
    <citation type="journal article" date="2009" name="J. Bacteriol.">
        <title>The genome of Burkholderia cenocepacia J2315, an epidemic pathogen of cystic fibrosis patients.</title>
        <authorList>
            <person name="Holden M.T."/>
            <person name="Seth-Smith H.M."/>
            <person name="Crossman L.C."/>
            <person name="Sebaihia M."/>
            <person name="Bentley S.D."/>
            <person name="Cerdeno-Tarraga A.M."/>
            <person name="Thomson N.R."/>
            <person name="Bason N."/>
            <person name="Quail M.A."/>
            <person name="Sharp S."/>
            <person name="Cherevach I."/>
            <person name="Churcher C."/>
            <person name="Goodhead I."/>
            <person name="Hauser H."/>
            <person name="Holroyd N."/>
            <person name="Mungall K."/>
            <person name="Scott P."/>
            <person name="Walker D."/>
            <person name="White B."/>
            <person name="Rose H."/>
            <person name="Iversen P."/>
            <person name="Mil-Homens D."/>
            <person name="Rocha E.P."/>
            <person name="Fialho A.M."/>
            <person name="Baldwin A."/>
            <person name="Dowson C."/>
            <person name="Barrell B.G."/>
            <person name="Govan J.R."/>
            <person name="Vandamme P."/>
            <person name="Hart C.A."/>
            <person name="Mahenthiralingam E."/>
            <person name="Parkhill J."/>
        </authorList>
    </citation>
    <scope>NUCLEOTIDE SEQUENCE [LARGE SCALE GENOMIC DNA]</scope>
    <source>
        <strain evidence="2">ATCC BAA-245 / DSM 16553 / LMG 16656 / NCTC 13227 / J2315 / CF5610</strain>
    </source>
</reference>